<keyword evidence="1 2" id="KW-0812">Transmembrane</keyword>
<sequence>MKSIITYFTKNHLVSNILFVGVFLMAIFAWNQIGKEEMPEFESNWMRVSASYPGAAAEDVELFVTKPIEDELKEVTGIEEIYTTSSTGSSSFRIVIDEDSANYSEVVQNIKDATLRASLPREVDTPTFRQFKSTEKAIIDVGFYLEGERALDYAARKKLQSMVLNFENQIKSLGVVSGIDKKGYDDPELHILIDPDKLNENDLSIDRLVSIIRNNHIRVPLGTLEDKDQSKVTAIHELEDKESLDSLFVVGNYGGKGVRLGEIAHVEPQFKKSTTIRKLQGHEGIVINVKKKFSTDILTAQENVVKFVEEFKKTHSESGLRVVLMDDESYDVKNRLSIVASNGIIGFILIFLVLFVFLDFKSGLWVGMGIPFTLAFAIISMTLVGYTINNMTLAAVIIVMGIVVDDAIVVAENISRKRYLGESPIDAAVNGTHQIITPVFGSILTTCVAFVPLLFFEGFFGKFVEYIPFVIISMLVASLLESTTILPSHLLERKSFFSRFKFLSFNSSWFFKYEEKFSVLLEKCLRWRAAVLLVAVLLSGISGYLFKTKMKFVMFPREEGKEVHIKVIGPKGANRFEMSKLIEPLEEMILRDKKDGVVAVQSTIGESRRGSGVLENQASVNVELVNKDDRELGLNDFIERWEKESQEIKGLTKINFLKSRWGRSSGSALEIQVQENNDKNRDEVTKLIEKYMLEDESLKDVEIEKPLNRREYNFKINQERLVRFNLSPENITTSLRSFVEGAILYTISKGDEDVEVRLTVDDKNKFDLSNLRELKIENNSGGFITLDKVVSIEEYMKPANIQRKDYKRTTIVYGNIKDGVAITPVEVAEKYEAKVFPKIIKDYPSSVITFIGEVKDTRESGGDFVISLIMVIGVIYIILVIMFNSLGAPLLIMAIVPFGLSGVVYALLAHGMYVYGFFAAVGALGMIGVVVNDAIIMISKLEEDISTMEENSLAKIASVSSTRLRPIVVTTLTTVAGVLPTAYGIAGYDSMLAEMMLSMGWGLLLATIVTLFLIPCLYSYFFSVRLFILKKTHIHLEDE</sequence>
<dbReference type="Gene3D" id="3.30.70.1320">
    <property type="entry name" value="Multidrug efflux transporter AcrB pore domain like"/>
    <property type="match status" value="1"/>
</dbReference>
<feature type="transmembrane region" description="Helical" evidence="1">
    <location>
        <begin position="394"/>
        <end position="414"/>
    </location>
</feature>
<feature type="transmembrane region" description="Helical" evidence="1">
    <location>
        <begin position="12"/>
        <end position="30"/>
    </location>
</feature>
<dbReference type="InterPro" id="IPR027463">
    <property type="entry name" value="AcrB_DN_DC_subdom"/>
</dbReference>
<dbReference type="KEGG" id="bmx:BMS_1428"/>
<feature type="transmembrane region" description="Helical" evidence="1">
    <location>
        <begin position="365"/>
        <end position="388"/>
    </location>
</feature>
<keyword evidence="1" id="KW-0472">Membrane</keyword>
<dbReference type="EMBL" id="FQ312005">
    <property type="protein sequence ID" value="CBW26291.1"/>
    <property type="molecule type" value="Genomic_DNA"/>
</dbReference>
<dbReference type="Gene3D" id="3.30.70.1430">
    <property type="entry name" value="Multidrug efflux transporter AcrB pore domain"/>
    <property type="match status" value="2"/>
</dbReference>
<accession>E1X064</accession>
<dbReference type="InterPro" id="IPR001036">
    <property type="entry name" value="Acrflvin-R"/>
</dbReference>
<dbReference type="RefSeq" id="WP_014244075.1">
    <property type="nucleotide sequence ID" value="NC_016620.1"/>
</dbReference>
<keyword evidence="3" id="KW-1185">Reference proteome</keyword>
<dbReference type="GO" id="GO:0005886">
    <property type="term" value="C:plasma membrane"/>
    <property type="evidence" value="ECO:0007669"/>
    <property type="project" value="TreeGrafter"/>
</dbReference>
<dbReference type="Gene3D" id="3.30.70.1440">
    <property type="entry name" value="Multidrug efflux transporter AcrB pore domain"/>
    <property type="match status" value="1"/>
</dbReference>
<organism evidence="2 3">
    <name type="scientific">Halobacteriovorax marinus (strain ATCC BAA-682 / DSM 15412 / SJ)</name>
    <name type="common">Bacteriovorax marinus</name>
    <dbReference type="NCBI Taxonomy" id="862908"/>
    <lineage>
        <taxon>Bacteria</taxon>
        <taxon>Pseudomonadati</taxon>
        <taxon>Bdellovibrionota</taxon>
        <taxon>Bacteriovoracia</taxon>
        <taxon>Bacteriovoracales</taxon>
        <taxon>Halobacteriovoraceae</taxon>
        <taxon>Halobacteriovorax</taxon>
    </lineage>
</organism>
<dbReference type="AlphaFoldDB" id="E1X064"/>
<feature type="transmembrane region" description="Helical" evidence="1">
    <location>
        <begin position="914"/>
        <end position="938"/>
    </location>
</feature>
<feature type="transmembrane region" description="Helical" evidence="1">
    <location>
        <begin position="864"/>
        <end position="883"/>
    </location>
</feature>
<feature type="transmembrane region" description="Helical" evidence="1">
    <location>
        <begin position="525"/>
        <end position="546"/>
    </location>
</feature>
<name>E1X064_HALMS</name>
<feature type="transmembrane region" description="Helical" evidence="1">
    <location>
        <begin position="467"/>
        <end position="491"/>
    </location>
</feature>
<evidence type="ECO:0000256" key="1">
    <source>
        <dbReference type="SAM" id="Phobius"/>
    </source>
</evidence>
<dbReference type="PANTHER" id="PTHR32063:SF33">
    <property type="entry name" value="RND SUPERFAMILY EFFLUX PUMP PERMEASE COMPONENT"/>
    <property type="match status" value="1"/>
</dbReference>
<dbReference type="eggNOG" id="COG0841">
    <property type="taxonomic scope" value="Bacteria"/>
</dbReference>
<evidence type="ECO:0000313" key="2">
    <source>
        <dbReference type="EMBL" id="CBW26291.1"/>
    </source>
</evidence>
<gene>
    <name evidence="2" type="ordered locus">BMS_1428</name>
</gene>
<dbReference type="Pfam" id="PF00873">
    <property type="entry name" value="ACR_tran"/>
    <property type="match status" value="1"/>
</dbReference>
<dbReference type="SUPFAM" id="SSF82714">
    <property type="entry name" value="Multidrug efflux transporter AcrB TolC docking domain, DN and DC subdomains"/>
    <property type="match status" value="2"/>
</dbReference>
<dbReference type="OrthoDB" id="9798415at2"/>
<dbReference type="SUPFAM" id="SSF82866">
    <property type="entry name" value="Multidrug efflux transporter AcrB transmembrane domain"/>
    <property type="match status" value="2"/>
</dbReference>
<dbReference type="SUPFAM" id="SSF82693">
    <property type="entry name" value="Multidrug efflux transporter AcrB pore domain, PN1, PN2, PC1 and PC2 subdomains"/>
    <property type="match status" value="2"/>
</dbReference>
<dbReference type="Proteomes" id="UP000008963">
    <property type="component" value="Chromosome"/>
</dbReference>
<evidence type="ECO:0000313" key="3">
    <source>
        <dbReference type="Proteomes" id="UP000008963"/>
    </source>
</evidence>
<feature type="transmembrane region" description="Helical" evidence="1">
    <location>
        <begin position="967"/>
        <end position="986"/>
    </location>
</feature>
<feature type="transmembrane region" description="Helical" evidence="1">
    <location>
        <begin position="336"/>
        <end position="358"/>
    </location>
</feature>
<dbReference type="Gene3D" id="1.20.1640.10">
    <property type="entry name" value="Multidrug efflux transporter AcrB transmembrane domain"/>
    <property type="match status" value="2"/>
</dbReference>
<dbReference type="GO" id="GO:0042910">
    <property type="term" value="F:xenobiotic transmembrane transporter activity"/>
    <property type="evidence" value="ECO:0007669"/>
    <property type="project" value="TreeGrafter"/>
</dbReference>
<dbReference type="STRING" id="862908.BMS_1428"/>
<dbReference type="PATRIC" id="fig|862908.3.peg.1360"/>
<proteinExistence type="predicted"/>
<keyword evidence="1" id="KW-1133">Transmembrane helix</keyword>
<feature type="transmembrane region" description="Helical" evidence="1">
    <location>
        <begin position="998"/>
        <end position="1021"/>
    </location>
</feature>
<dbReference type="HOGENOM" id="CLU_002755_1_2_7"/>
<feature type="transmembrane region" description="Helical" evidence="1">
    <location>
        <begin position="890"/>
        <end position="908"/>
    </location>
</feature>
<feature type="transmembrane region" description="Helical" evidence="1">
    <location>
        <begin position="435"/>
        <end position="455"/>
    </location>
</feature>
<dbReference type="PANTHER" id="PTHR32063">
    <property type="match status" value="1"/>
</dbReference>
<dbReference type="PRINTS" id="PR00702">
    <property type="entry name" value="ACRIFLAVINRP"/>
</dbReference>
<protein>
    <submittedName>
        <fullName evidence="2">Transmembrane Acr-type transport protein</fullName>
    </submittedName>
</protein>
<dbReference type="Gene3D" id="3.30.2090.10">
    <property type="entry name" value="Multidrug efflux transporter AcrB TolC docking domain, DN and DC subdomains"/>
    <property type="match status" value="2"/>
</dbReference>
<reference evidence="3" key="1">
    <citation type="journal article" date="2013" name="ISME J.">
        <title>A small predatory core genome in the divergent marine Bacteriovorax marinus SJ and the terrestrial Bdellovibrio bacteriovorus.</title>
        <authorList>
            <person name="Crossman L.C."/>
            <person name="Chen H."/>
            <person name="Cerdeno-Tarraga A.M."/>
            <person name="Brooks K."/>
            <person name="Quail M.A."/>
            <person name="Pineiro S.A."/>
            <person name="Hobley L."/>
            <person name="Sockett R.E."/>
            <person name="Bentley S.D."/>
            <person name="Parkhill J."/>
            <person name="Williams H.N."/>
            <person name="Stine O.C."/>
        </authorList>
    </citation>
    <scope>NUCLEOTIDE SEQUENCE [LARGE SCALE GENOMIC DNA]</scope>
    <source>
        <strain evidence="3">ATCC BAA-682 / DSM 15412 / SJ</strain>
    </source>
</reference>